<dbReference type="Proteomes" id="UP000437862">
    <property type="component" value="Chromosome"/>
</dbReference>
<dbReference type="EMBL" id="CP046904">
    <property type="protein sequence ID" value="QGZ41320.1"/>
    <property type="molecule type" value="Genomic_DNA"/>
</dbReference>
<keyword evidence="2" id="KW-0808">Transferase</keyword>
<dbReference type="Gene3D" id="3.40.1190.20">
    <property type="match status" value="1"/>
</dbReference>
<dbReference type="InterPro" id="IPR029056">
    <property type="entry name" value="Ribokinase-like"/>
</dbReference>
<dbReference type="AlphaFoldDB" id="A0A562Q3H5"/>
<dbReference type="InterPro" id="IPR011611">
    <property type="entry name" value="PfkB_dom"/>
</dbReference>
<dbReference type="EMBL" id="VLKW01000001">
    <property type="protein sequence ID" value="TWI51264.1"/>
    <property type="molecule type" value="Genomic_DNA"/>
</dbReference>
<evidence type="ECO:0000256" key="2">
    <source>
        <dbReference type="ARBA" id="ARBA00022679"/>
    </source>
</evidence>
<dbReference type="SUPFAM" id="SSF53613">
    <property type="entry name" value="Ribokinase-like"/>
    <property type="match status" value="1"/>
</dbReference>
<gene>
    <name evidence="7" type="ORF">GO485_21150</name>
    <name evidence="8" type="ORF">IP92_00248</name>
</gene>
<organism evidence="8 9">
    <name type="scientific">Pseudoduganella flava</name>
    <dbReference type="NCBI Taxonomy" id="871742"/>
    <lineage>
        <taxon>Bacteria</taxon>
        <taxon>Pseudomonadati</taxon>
        <taxon>Pseudomonadota</taxon>
        <taxon>Betaproteobacteria</taxon>
        <taxon>Burkholderiales</taxon>
        <taxon>Oxalobacteraceae</taxon>
        <taxon>Telluria group</taxon>
        <taxon>Pseudoduganella</taxon>
    </lineage>
</organism>
<keyword evidence="4 8" id="KW-0418">Kinase</keyword>
<evidence type="ECO:0000313" key="8">
    <source>
        <dbReference type="EMBL" id="TWI51264.1"/>
    </source>
</evidence>
<protein>
    <submittedName>
        <fullName evidence="8">Fructokinase</fullName>
    </submittedName>
</protein>
<evidence type="ECO:0000313" key="10">
    <source>
        <dbReference type="Proteomes" id="UP000437862"/>
    </source>
</evidence>
<evidence type="ECO:0000313" key="7">
    <source>
        <dbReference type="EMBL" id="QGZ41320.1"/>
    </source>
</evidence>
<dbReference type="InterPro" id="IPR050306">
    <property type="entry name" value="PfkB_Carbo_kinase"/>
</dbReference>
<dbReference type="Pfam" id="PF00294">
    <property type="entry name" value="PfkB"/>
    <property type="match status" value="1"/>
</dbReference>
<name>A0A562Q3H5_9BURK</name>
<reference evidence="8" key="2">
    <citation type="submission" date="2019-07" db="EMBL/GenBank/DDBJ databases">
        <authorList>
            <person name="Whitman W."/>
            <person name="Huntemann M."/>
            <person name="Clum A."/>
            <person name="Pillay M."/>
            <person name="Palaniappan K."/>
            <person name="Varghese N."/>
            <person name="Mikhailova N."/>
            <person name="Stamatis D."/>
            <person name="Reddy T."/>
            <person name="Daum C."/>
            <person name="Shapiro N."/>
            <person name="Ivanova N."/>
            <person name="Kyrpides N."/>
            <person name="Woyke T."/>
        </authorList>
    </citation>
    <scope>NUCLEOTIDE SEQUENCE</scope>
    <source>
        <strain evidence="8">CGMCC 1.10685</strain>
    </source>
</reference>
<comment type="similarity">
    <text evidence="1">Belongs to the carbohydrate kinase PfkB family.</text>
</comment>
<evidence type="ECO:0000256" key="3">
    <source>
        <dbReference type="ARBA" id="ARBA00022741"/>
    </source>
</evidence>
<reference evidence="8 9" key="1">
    <citation type="journal article" date="2015" name="Stand. Genomic Sci.">
        <title>Genomic Encyclopedia of Bacterial and Archaeal Type Strains, Phase III: the genomes of soil and plant-associated and newly described type strains.</title>
        <authorList>
            <person name="Whitman W.B."/>
            <person name="Woyke T."/>
            <person name="Klenk H.P."/>
            <person name="Zhou Y."/>
            <person name="Lilburn T.G."/>
            <person name="Beck B.J."/>
            <person name="De Vos P."/>
            <person name="Vandamme P."/>
            <person name="Eisen J.A."/>
            <person name="Garrity G."/>
            <person name="Hugenholtz P."/>
            <person name="Kyrpides N.C."/>
        </authorList>
    </citation>
    <scope>NUCLEOTIDE SEQUENCE [LARGE SCALE GENOMIC DNA]</scope>
    <source>
        <strain evidence="8 9">CGMCC 1.10685</strain>
    </source>
</reference>
<accession>A0A562Q3H5</accession>
<dbReference type="OrthoDB" id="9779730at2"/>
<evidence type="ECO:0000256" key="4">
    <source>
        <dbReference type="ARBA" id="ARBA00022777"/>
    </source>
</evidence>
<dbReference type="GO" id="GO:0016301">
    <property type="term" value="F:kinase activity"/>
    <property type="evidence" value="ECO:0007669"/>
    <property type="project" value="UniProtKB-KW"/>
</dbReference>
<dbReference type="RefSeq" id="WP_145872710.1">
    <property type="nucleotide sequence ID" value="NZ_CP046904.1"/>
</dbReference>
<evidence type="ECO:0000256" key="5">
    <source>
        <dbReference type="ARBA" id="ARBA00022840"/>
    </source>
</evidence>
<keyword evidence="3" id="KW-0547">Nucleotide-binding</keyword>
<feature type="domain" description="Carbohydrate kinase PfkB" evidence="6">
    <location>
        <begin position="21"/>
        <end position="286"/>
    </location>
</feature>
<dbReference type="PROSITE" id="PS00583">
    <property type="entry name" value="PFKB_KINASES_1"/>
    <property type="match status" value="1"/>
</dbReference>
<proteinExistence type="inferred from homology"/>
<dbReference type="InterPro" id="IPR002173">
    <property type="entry name" value="Carboh/pur_kinase_PfkB_CS"/>
</dbReference>
<keyword evidence="10" id="KW-1185">Reference proteome</keyword>
<dbReference type="GO" id="GO:0005524">
    <property type="term" value="F:ATP binding"/>
    <property type="evidence" value="ECO:0007669"/>
    <property type="project" value="UniProtKB-KW"/>
</dbReference>
<evidence type="ECO:0000313" key="9">
    <source>
        <dbReference type="Proteomes" id="UP000315112"/>
    </source>
</evidence>
<keyword evidence="5" id="KW-0067">ATP-binding</keyword>
<dbReference type="PANTHER" id="PTHR43085:SF1">
    <property type="entry name" value="PSEUDOURIDINE KINASE-RELATED"/>
    <property type="match status" value="1"/>
</dbReference>
<sequence>MTQHSQPIAIFGEALVDDFGASQVVGGAPFNVARHLAAFGAATLTITRIGADPFGATVRAQFERFGMPDAGLQVDPVRPTGRVLVEQQGGSHRFTILPDQAYDHIDAHLALTALAQGTPRMLYFGTLAQRGAVSRATLDSLLAATDAPRYLDLNLRDGQYTTEAVLESIRHADILKVNDEELAWLQAALGLPRSEEADACAALIAMFRLDSLVVTLGPRGALWQGADGTRLHAAAPAGVEIVDTVGAGDAFSAVFLLGERHGWPRAATLARANAFAAAICGVRGAVPADATFHAAWLRQWAE</sequence>
<reference evidence="7 10" key="3">
    <citation type="submission" date="2019-12" db="EMBL/GenBank/DDBJ databases">
        <title>Draft Genome Sequences of Six Type Strains of the Genus Massilia.</title>
        <authorList>
            <person name="Miess H."/>
            <person name="Frediansyah A."/>
            <person name="Goeker M."/>
            <person name="Gross H."/>
        </authorList>
    </citation>
    <scope>NUCLEOTIDE SEQUENCE [LARGE SCALE GENOMIC DNA]</scope>
    <source>
        <strain evidence="7 10">DSM 26639</strain>
    </source>
</reference>
<evidence type="ECO:0000256" key="1">
    <source>
        <dbReference type="ARBA" id="ARBA00010688"/>
    </source>
</evidence>
<dbReference type="Proteomes" id="UP000315112">
    <property type="component" value="Unassembled WGS sequence"/>
</dbReference>
<evidence type="ECO:0000259" key="6">
    <source>
        <dbReference type="Pfam" id="PF00294"/>
    </source>
</evidence>
<dbReference type="PANTHER" id="PTHR43085">
    <property type="entry name" value="HEXOKINASE FAMILY MEMBER"/>
    <property type="match status" value="1"/>
</dbReference>